<dbReference type="InterPro" id="IPR052028">
    <property type="entry name" value="HipA_Ser/Thr_kinase"/>
</dbReference>
<protein>
    <submittedName>
        <fullName evidence="6">Serine/threonine-protein kinase HipA</fullName>
    </submittedName>
</protein>
<proteinExistence type="inferred from homology"/>
<accession>A0A318SG88</accession>
<evidence type="ECO:0000259" key="4">
    <source>
        <dbReference type="Pfam" id="PF07804"/>
    </source>
</evidence>
<keyword evidence="3 6" id="KW-0418">Kinase</keyword>
<gene>
    <name evidence="6" type="ORF">DFQ15_11296</name>
</gene>
<dbReference type="InterPro" id="IPR017508">
    <property type="entry name" value="HipA_N1"/>
</dbReference>
<evidence type="ECO:0000259" key="5">
    <source>
        <dbReference type="Pfam" id="PF13657"/>
    </source>
</evidence>
<comment type="caution">
    <text evidence="6">The sequence shown here is derived from an EMBL/GenBank/DDBJ whole genome shotgun (WGS) entry which is preliminary data.</text>
</comment>
<dbReference type="OrthoDB" id="9805913at2"/>
<evidence type="ECO:0000256" key="3">
    <source>
        <dbReference type="ARBA" id="ARBA00022777"/>
    </source>
</evidence>
<organism evidence="6 7">
    <name type="scientific">Xylophilus ampelinus</name>
    <dbReference type="NCBI Taxonomy" id="54067"/>
    <lineage>
        <taxon>Bacteria</taxon>
        <taxon>Pseudomonadati</taxon>
        <taxon>Pseudomonadota</taxon>
        <taxon>Betaproteobacteria</taxon>
        <taxon>Burkholderiales</taxon>
        <taxon>Xylophilus</taxon>
    </lineage>
</organism>
<dbReference type="PANTHER" id="PTHR37419">
    <property type="entry name" value="SERINE/THREONINE-PROTEIN KINASE TOXIN HIPA"/>
    <property type="match status" value="1"/>
</dbReference>
<dbReference type="InterPro" id="IPR012893">
    <property type="entry name" value="HipA-like_C"/>
</dbReference>
<dbReference type="PANTHER" id="PTHR37419:SF8">
    <property type="entry name" value="TOXIN YJJJ"/>
    <property type="match status" value="1"/>
</dbReference>
<feature type="domain" description="HipA-like C-terminal" evidence="4">
    <location>
        <begin position="155"/>
        <end position="373"/>
    </location>
</feature>
<sequence>MKRLGVHYQGWGDDFALGQLADDGSTLLFEYAPEALASTLELSPLHLKLRAPAYGGFPAHLHRLPGLIADSLPDGWGLLLMDRLLRRQGLRHPGPLDRLAFIGDRAMGALRFVPAAGPDAEAPDWNLLALARESERALAGDTGAALRELALTGGSPQGARPKALVQYDAATAQVSTRQDAPGAPWLVKFPAQDEHKEVCAIEQMYAELARSCGLEVPASASFDLSRTLAAFGVARFDREDGMRVPVHSLAGLLQVDFRLPGSTDYTTFLRATRMLTRDEREVDKAYARAVFNVLFHNRDDHPKNFAWRMGRDRRWRLAPAFDLTFSDGPRGQHHMDVCGEGSAIGRAHLLALAAQGGVAPKQAIATIDRMLDHAGGFDRRAAAFAIRRTTVRQMVAAVDACSVRLRQG</sequence>
<dbReference type="AlphaFoldDB" id="A0A318SG88"/>
<dbReference type="GO" id="GO:0004674">
    <property type="term" value="F:protein serine/threonine kinase activity"/>
    <property type="evidence" value="ECO:0007669"/>
    <property type="project" value="TreeGrafter"/>
</dbReference>
<feature type="domain" description="HipA N-terminal subdomain 1" evidence="5">
    <location>
        <begin position="13"/>
        <end position="112"/>
    </location>
</feature>
<dbReference type="Pfam" id="PF07804">
    <property type="entry name" value="HipA_C"/>
    <property type="match status" value="1"/>
</dbReference>
<dbReference type="Pfam" id="PF13657">
    <property type="entry name" value="Couple_hipA"/>
    <property type="match status" value="1"/>
</dbReference>
<keyword evidence="7" id="KW-1185">Reference proteome</keyword>
<evidence type="ECO:0000256" key="1">
    <source>
        <dbReference type="ARBA" id="ARBA00010164"/>
    </source>
</evidence>
<dbReference type="Proteomes" id="UP000247540">
    <property type="component" value="Unassembled WGS sequence"/>
</dbReference>
<evidence type="ECO:0000256" key="2">
    <source>
        <dbReference type="ARBA" id="ARBA00022679"/>
    </source>
</evidence>
<dbReference type="RefSeq" id="WP_110465786.1">
    <property type="nucleotide sequence ID" value="NZ_JAMOFZ010000012.1"/>
</dbReference>
<evidence type="ECO:0000313" key="6">
    <source>
        <dbReference type="EMBL" id="PYE77843.1"/>
    </source>
</evidence>
<comment type="similarity">
    <text evidence="1">Belongs to the HipA Ser/Thr kinase family.</text>
</comment>
<keyword evidence="2" id="KW-0808">Transferase</keyword>
<dbReference type="GO" id="GO:0005829">
    <property type="term" value="C:cytosol"/>
    <property type="evidence" value="ECO:0007669"/>
    <property type="project" value="TreeGrafter"/>
</dbReference>
<name>A0A318SG88_9BURK</name>
<dbReference type="EMBL" id="QJTC01000012">
    <property type="protein sequence ID" value="PYE77843.1"/>
    <property type="molecule type" value="Genomic_DNA"/>
</dbReference>
<reference evidence="6 7" key="1">
    <citation type="submission" date="2018-06" db="EMBL/GenBank/DDBJ databases">
        <title>Genomic Encyclopedia of Type Strains, Phase III (KMG-III): the genomes of soil and plant-associated and newly described type strains.</title>
        <authorList>
            <person name="Whitman W."/>
        </authorList>
    </citation>
    <scope>NUCLEOTIDE SEQUENCE [LARGE SCALE GENOMIC DNA]</scope>
    <source>
        <strain evidence="6 7">CECT 7646</strain>
    </source>
</reference>
<evidence type="ECO:0000313" key="7">
    <source>
        <dbReference type="Proteomes" id="UP000247540"/>
    </source>
</evidence>